<dbReference type="AlphaFoldDB" id="A0A8S4RN50"/>
<dbReference type="Proteomes" id="UP000838756">
    <property type="component" value="Unassembled WGS sequence"/>
</dbReference>
<name>A0A8S4RN50_9NEOP</name>
<gene>
    <name evidence="1" type="primary">jg23937</name>
    <name evidence="1" type="ORF">PAEG_LOCUS15552</name>
</gene>
<evidence type="ECO:0000313" key="1">
    <source>
        <dbReference type="EMBL" id="CAH2238466.1"/>
    </source>
</evidence>
<organism evidence="1 2">
    <name type="scientific">Pararge aegeria aegeria</name>
    <dbReference type="NCBI Taxonomy" id="348720"/>
    <lineage>
        <taxon>Eukaryota</taxon>
        <taxon>Metazoa</taxon>
        <taxon>Ecdysozoa</taxon>
        <taxon>Arthropoda</taxon>
        <taxon>Hexapoda</taxon>
        <taxon>Insecta</taxon>
        <taxon>Pterygota</taxon>
        <taxon>Neoptera</taxon>
        <taxon>Endopterygota</taxon>
        <taxon>Lepidoptera</taxon>
        <taxon>Glossata</taxon>
        <taxon>Ditrysia</taxon>
        <taxon>Papilionoidea</taxon>
        <taxon>Nymphalidae</taxon>
        <taxon>Satyrinae</taxon>
        <taxon>Satyrini</taxon>
        <taxon>Parargina</taxon>
        <taxon>Pararge</taxon>
    </lineage>
</organism>
<dbReference type="OrthoDB" id="7455207at2759"/>
<comment type="caution">
    <text evidence="1">The sequence shown here is derived from an EMBL/GenBank/DDBJ whole genome shotgun (WGS) entry which is preliminary data.</text>
</comment>
<evidence type="ECO:0000313" key="2">
    <source>
        <dbReference type="Proteomes" id="UP000838756"/>
    </source>
</evidence>
<sequence length="125" mass="14109">MHLPKLRLDEMLTPKSSIWSPIGTDTPRKVGAKVKGLFFGENKHACVLAALNLTKLASPQSDIYFRVKLIRSTKDSLCSRISLALSLGLDKYLSVTVLSSAYLKRLGFKRSLMYRRKRVAERKDP</sequence>
<proteinExistence type="predicted"/>
<protein>
    <submittedName>
        <fullName evidence="1">Jg23937 protein</fullName>
    </submittedName>
</protein>
<reference evidence="1" key="1">
    <citation type="submission" date="2022-03" db="EMBL/GenBank/DDBJ databases">
        <authorList>
            <person name="Lindestad O."/>
        </authorList>
    </citation>
    <scope>NUCLEOTIDE SEQUENCE</scope>
</reference>
<accession>A0A8S4RN50</accession>
<keyword evidence="2" id="KW-1185">Reference proteome</keyword>
<dbReference type="EMBL" id="CAKXAJ010025346">
    <property type="protein sequence ID" value="CAH2238466.1"/>
    <property type="molecule type" value="Genomic_DNA"/>
</dbReference>